<feature type="domain" description="Pyrroline-5-carboxylate reductase catalytic N-terminal" evidence="2">
    <location>
        <begin position="3"/>
        <end position="89"/>
    </location>
</feature>
<dbReference type="InterPro" id="IPR051267">
    <property type="entry name" value="STEAP_metalloreductase"/>
</dbReference>
<dbReference type="Proteomes" id="UP001149140">
    <property type="component" value="Unassembled WGS sequence"/>
</dbReference>
<proteinExistence type="predicted"/>
<accession>A0A9X3N3J7</accession>
<organism evidence="3 4">
    <name type="scientific">Solirubrobacter ginsenosidimutans</name>
    <dbReference type="NCBI Taxonomy" id="490573"/>
    <lineage>
        <taxon>Bacteria</taxon>
        <taxon>Bacillati</taxon>
        <taxon>Actinomycetota</taxon>
        <taxon>Thermoleophilia</taxon>
        <taxon>Solirubrobacterales</taxon>
        <taxon>Solirubrobacteraceae</taxon>
        <taxon>Solirubrobacter</taxon>
    </lineage>
</organism>
<sequence length="199" mass="20367">MRFGTIGAGNIAQAVARHAVAAGHDVVISNSREPETLAELAAELGATAGSVEEAAAADIVLLAPPWSAVDDILGALPAWDGRILIDATNAFISFSPTQVADFGDGTSSEHVASLASGAHVIKAFNTLFARFIAADPRHDAGRQLLFYAGDDADAKARFAALVDDFGFAAVDAGSLHEGGKFMQAGGGPLSGLHALKQET</sequence>
<comment type="caution">
    <text evidence="3">The sequence shown here is derived from an EMBL/GenBank/DDBJ whole genome shotgun (WGS) entry which is preliminary data.</text>
</comment>
<dbReference type="PANTHER" id="PTHR14239:SF10">
    <property type="entry name" value="REDUCTASE"/>
    <property type="match status" value="1"/>
</dbReference>
<evidence type="ECO:0000259" key="2">
    <source>
        <dbReference type="Pfam" id="PF03807"/>
    </source>
</evidence>
<dbReference type="AlphaFoldDB" id="A0A9X3N3J7"/>
<dbReference type="PANTHER" id="PTHR14239">
    <property type="entry name" value="DUDULIN-RELATED"/>
    <property type="match status" value="1"/>
</dbReference>
<dbReference type="InterPro" id="IPR036291">
    <property type="entry name" value="NAD(P)-bd_dom_sf"/>
</dbReference>
<keyword evidence="1" id="KW-0560">Oxidoreductase</keyword>
<evidence type="ECO:0000313" key="4">
    <source>
        <dbReference type="Proteomes" id="UP001149140"/>
    </source>
</evidence>
<dbReference type="Gene3D" id="3.40.50.720">
    <property type="entry name" value="NAD(P)-binding Rossmann-like Domain"/>
    <property type="match status" value="1"/>
</dbReference>
<reference evidence="3" key="1">
    <citation type="submission" date="2022-10" db="EMBL/GenBank/DDBJ databases">
        <title>The WGS of Solirubrobacter ginsenosidimutans DSM 21036.</title>
        <authorList>
            <person name="Jiang Z."/>
        </authorList>
    </citation>
    <scope>NUCLEOTIDE SEQUENCE</scope>
    <source>
        <strain evidence="3">DSM 21036</strain>
    </source>
</reference>
<gene>
    <name evidence="3" type="ORF">OM076_39555</name>
</gene>
<evidence type="ECO:0000256" key="1">
    <source>
        <dbReference type="ARBA" id="ARBA00023002"/>
    </source>
</evidence>
<name>A0A9X3N3J7_9ACTN</name>
<dbReference type="SUPFAM" id="SSF51735">
    <property type="entry name" value="NAD(P)-binding Rossmann-fold domains"/>
    <property type="match status" value="1"/>
</dbReference>
<evidence type="ECO:0000313" key="3">
    <source>
        <dbReference type="EMBL" id="MDA0166428.1"/>
    </source>
</evidence>
<keyword evidence="4" id="KW-1185">Reference proteome</keyword>
<dbReference type="GO" id="GO:0016491">
    <property type="term" value="F:oxidoreductase activity"/>
    <property type="evidence" value="ECO:0007669"/>
    <property type="project" value="UniProtKB-KW"/>
</dbReference>
<dbReference type="InterPro" id="IPR028939">
    <property type="entry name" value="P5C_Rdtase_cat_N"/>
</dbReference>
<dbReference type="Pfam" id="PF03807">
    <property type="entry name" value="F420_oxidored"/>
    <property type="match status" value="1"/>
</dbReference>
<dbReference type="RefSeq" id="WP_270045685.1">
    <property type="nucleotide sequence ID" value="NZ_JAPDOD010000065.1"/>
</dbReference>
<protein>
    <submittedName>
        <fullName evidence="3">NAD(P)-binding domain-containing protein</fullName>
    </submittedName>
</protein>
<dbReference type="EMBL" id="JAPDOD010000065">
    <property type="protein sequence ID" value="MDA0166428.1"/>
    <property type="molecule type" value="Genomic_DNA"/>
</dbReference>